<gene>
    <name evidence="1" type="ORF">KC19_8G180200</name>
</gene>
<name>A0A8T0H3E1_CERPU</name>
<dbReference type="PANTHER" id="PTHR31065">
    <property type="entry name" value="PLATZ TRANSCRIPTION FACTOR FAMILY PROTEIN"/>
    <property type="match status" value="1"/>
</dbReference>
<protein>
    <submittedName>
        <fullName evidence="1">Uncharacterized protein</fullName>
    </submittedName>
</protein>
<dbReference type="InterPro" id="IPR006734">
    <property type="entry name" value="PLATZ"/>
</dbReference>
<comment type="caution">
    <text evidence="1">The sequence shown here is derived from an EMBL/GenBank/DDBJ whole genome shotgun (WGS) entry which is preliminary data.</text>
</comment>
<dbReference type="EMBL" id="CM026429">
    <property type="protein sequence ID" value="KAG0565297.1"/>
    <property type="molecule type" value="Genomic_DNA"/>
</dbReference>
<evidence type="ECO:0000313" key="2">
    <source>
        <dbReference type="Proteomes" id="UP000822688"/>
    </source>
</evidence>
<dbReference type="AlphaFoldDB" id="A0A8T0H3E1"/>
<keyword evidence="2" id="KW-1185">Reference proteome</keyword>
<sequence length="265" mass="30510">MAEEMEVSFVDKKTKNSIMDEEVKVPKWIVKFILSDYFSYKNGEENDVLKNPCPCERKECTKYFCISCETGKVCERVHSKSRTCSNDGSKYLQVRKVTHRTAIDSDELKKYCGESLLRGIQTYRFNNKENIILQSKDQPDLLGVEQSDNHKANIEEYCQICRRSIKTCTPNYGAIYCSLQCRLSVLKGFGGVRDSIKDEGSKNLKEKNINFIKGVPRKFRSLNYKPSEEVLDAAAILVSMRTSRISDEEKLQLQSKVKALKFFKN</sequence>
<organism evidence="1 2">
    <name type="scientific">Ceratodon purpureus</name>
    <name type="common">Fire moss</name>
    <name type="synonym">Dicranum purpureum</name>
    <dbReference type="NCBI Taxonomy" id="3225"/>
    <lineage>
        <taxon>Eukaryota</taxon>
        <taxon>Viridiplantae</taxon>
        <taxon>Streptophyta</taxon>
        <taxon>Embryophyta</taxon>
        <taxon>Bryophyta</taxon>
        <taxon>Bryophytina</taxon>
        <taxon>Bryopsida</taxon>
        <taxon>Dicranidae</taxon>
        <taxon>Pseudoditrichales</taxon>
        <taxon>Ditrichaceae</taxon>
        <taxon>Ceratodon</taxon>
    </lineage>
</organism>
<reference evidence="1" key="1">
    <citation type="submission" date="2020-06" db="EMBL/GenBank/DDBJ databases">
        <title>WGS assembly of Ceratodon purpureus strain R40.</title>
        <authorList>
            <person name="Carey S.B."/>
            <person name="Jenkins J."/>
            <person name="Shu S."/>
            <person name="Lovell J.T."/>
            <person name="Sreedasyam A."/>
            <person name="Maumus F."/>
            <person name="Tiley G.P."/>
            <person name="Fernandez-Pozo N."/>
            <person name="Barry K."/>
            <person name="Chen C."/>
            <person name="Wang M."/>
            <person name="Lipzen A."/>
            <person name="Daum C."/>
            <person name="Saski C.A."/>
            <person name="Payton A.C."/>
            <person name="Mcbreen J.C."/>
            <person name="Conrad R.E."/>
            <person name="Kollar L.M."/>
            <person name="Olsson S."/>
            <person name="Huttunen S."/>
            <person name="Landis J.B."/>
            <person name="Wickett N.J."/>
            <person name="Johnson M.G."/>
            <person name="Rensing S.A."/>
            <person name="Grimwood J."/>
            <person name="Schmutz J."/>
            <person name="Mcdaniel S.F."/>
        </authorList>
    </citation>
    <scope>NUCLEOTIDE SEQUENCE</scope>
    <source>
        <strain evidence="1">R40</strain>
    </source>
</reference>
<evidence type="ECO:0000313" key="1">
    <source>
        <dbReference type="EMBL" id="KAG0565297.1"/>
    </source>
</evidence>
<accession>A0A8T0H3E1</accession>
<dbReference type="Pfam" id="PF04640">
    <property type="entry name" value="PLATZ"/>
    <property type="match status" value="1"/>
</dbReference>
<dbReference type="PANTHER" id="PTHR31065:SF46">
    <property type="entry name" value="PLATZ TRANSCRIPTION FACTOR FAMILY PROTEIN-RELATED"/>
    <property type="match status" value="1"/>
</dbReference>
<dbReference type="Proteomes" id="UP000822688">
    <property type="component" value="Chromosome 8"/>
</dbReference>
<proteinExistence type="predicted"/>